<proteinExistence type="predicted"/>
<gene>
    <name evidence="1" type="ORF">HF843_04545</name>
</gene>
<dbReference type="RefSeq" id="WP_168973547.1">
    <property type="nucleotide sequence ID" value="NZ_JABAGJ010000005.1"/>
</dbReference>
<dbReference type="Proteomes" id="UP000583419">
    <property type="component" value="Unassembled WGS sequence"/>
</dbReference>
<organism evidence="1 2">
    <name type="scientific">Bifidobacterium boum</name>
    <dbReference type="NCBI Taxonomy" id="78343"/>
    <lineage>
        <taxon>Bacteria</taxon>
        <taxon>Bacillati</taxon>
        <taxon>Actinomycetota</taxon>
        <taxon>Actinomycetes</taxon>
        <taxon>Bifidobacteriales</taxon>
        <taxon>Bifidobacteriaceae</taxon>
        <taxon>Bifidobacterium</taxon>
    </lineage>
</organism>
<accession>A0A848D7D5</accession>
<protein>
    <submittedName>
        <fullName evidence="1">Uncharacterized protein</fullName>
    </submittedName>
</protein>
<dbReference type="AlphaFoldDB" id="A0A848D7D5"/>
<name>A0A848D7D5_9BIFI</name>
<evidence type="ECO:0000313" key="1">
    <source>
        <dbReference type="EMBL" id="NMF02447.1"/>
    </source>
</evidence>
<dbReference type="EMBL" id="JABAGJ010000005">
    <property type="protein sequence ID" value="NMF02447.1"/>
    <property type="molecule type" value="Genomic_DNA"/>
</dbReference>
<comment type="caution">
    <text evidence="1">The sequence shown here is derived from an EMBL/GenBank/DDBJ whole genome shotgun (WGS) entry which is preliminary data.</text>
</comment>
<reference evidence="1 2" key="1">
    <citation type="submission" date="2020-04" db="EMBL/GenBank/DDBJ databases">
        <authorList>
            <person name="Hitch T.C.A."/>
            <person name="Wylensek D."/>
            <person name="Clavel T."/>
        </authorList>
    </citation>
    <scope>NUCLEOTIDE SEQUENCE [LARGE SCALE GENOMIC DNA]</scope>
    <source>
        <strain evidence="1 2">WCA-130-P53-4B</strain>
    </source>
</reference>
<evidence type="ECO:0000313" key="2">
    <source>
        <dbReference type="Proteomes" id="UP000583419"/>
    </source>
</evidence>
<sequence length="94" mass="10056">MEDMNQHVINHPGLAAACTCQTATTGTLNHLDTACASTERCVTTLTDTAALAASIDWHGQAAALMRDKVATAIRMNEDVRQRAHALLAIRQEVA</sequence>